<name>A0A4Q0VF98_CLOTA</name>
<reference evidence="1 2" key="1">
    <citation type="submission" date="2018-06" db="EMBL/GenBank/DDBJ databases">
        <title>Genome conservation of Clostridium tetani.</title>
        <authorList>
            <person name="Bruggemann H."/>
            <person name="Popoff M.R."/>
        </authorList>
    </citation>
    <scope>NUCLEOTIDE SEQUENCE [LARGE SCALE GENOMIC DNA]</scope>
    <source>
        <strain evidence="1 2">2017.061</strain>
    </source>
</reference>
<comment type="caution">
    <text evidence="1">The sequence shown here is derived from an EMBL/GenBank/DDBJ whole genome shotgun (WGS) entry which is preliminary data.</text>
</comment>
<dbReference type="RefSeq" id="WP_129029682.1">
    <property type="nucleotide sequence ID" value="NZ_QMAP01000001.1"/>
</dbReference>
<sequence length="87" mass="10290">MVKTYVKDGIEYTSSNHRMIYNPEFHFKHNKAWTLKDIAYLCGMWESTKKRDIALALGRTEGTCMSKVCGLKKRGEFDRYKRMFKEA</sequence>
<proteinExistence type="predicted"/>
<protein>
    <submittedName>
        <fullName evidence="1">Uncharacterized protein</fullName>
    </submittedName>
</protein>
<dbReference type="Proteomes" id="UP000290921">
    <property type="component" value="Unassembled WGS sequence"/>
</dbReference>
<accession>A0A4Q0VF98</accession>
<dbReference type="AlphaFoldDB" id="A0A4Q0VF98"/>
<organism evidence="1 2">
    <name type="scientific">Clostridium tetani</name>
    <dbReference type="NCBI Taxonomy" id="1513"/>
    <lineage>
        <taxon>Bacteria</taxon>
        <taxon>Bacillati</taxon>
        <taxon>Bacillota</taxon>
        <taxon>Clostridia</taxon>
        <taxon>Eubacteriales</taxon>
        <taxon>Clostridiaceae</taxon>
        <taxon>Clostridium</taxon>
    </lineage>
</organism>
<evidence type="ECO:0000313" key="1">
    <source>
        <dbReference type="EMBL" id="RXI50665.1"/>
    </source>
</evidence>
<dbReference type="EMBL" id="QMAP01000001">
    <property type="protein sequence ID" value="RXI50665.1"/>
    <property type="molecule type" value="Genomic_DNA"/>
</dbReference>
<evidence type="ECO:0000313" key="2">
    <source>
        <dbReference type="Proteomes" id="UP000290921"/>
    </source>
</evidence>
<gene>
    <name evidence="1" type="ORF">DP130_01475</name>
</gene>